<dbReference type="EMBL" id="GL380242">
    <property type="protein sequence ID" value="EGT51122.1"/>
    <property type="molecule type" value="Genomic_DNA"/>
</dbReference>
<accession>G0PCH2</accession>
<feature type="region of interest" description="Disordered" evidence="1">
    <location>
        <begin position="1"/>
        <end position="25"/>
    </location>
</feature>
<organism evidence="3">
    <name type="scientific">Caenorhabditis brenneri</name>
    <name type="common">Nematode worm</name>
    <dbReference type="NCBI Taxonomy" id="135651"/>
    <lineage>
        <taxon>Eukaryota</taxon>
        <taxon>Metazoa</taxon>
        <taxon>Ecdysozoa</taxon>
        <taxon>Nematoda</taxon>
        <taxon>Chromadorea</taxon>
        <taxon>Rhabditida</taxon>
        <taxon>Rhabditina</taxon>
        <taxon>Rhabditomorpha</taxon>
        <taxon>Rhabditoidea</taxon>
        <taxon>Rhabditidae</taxon>
        <taxon>Peloderinae</taxon>
        <taxon>Caenorhabditis</taxon>
    </lineage>
</organism>
<dbReference type="STRING" id="135651.G0PCH2"/>
<feature type="region of interest" description="Disordered" evidence="1">
    <location>
        <begin position="44"/>
        <end position="64"/>
    </location>
</feature>
<protein>
    <submittedName>
        <fullName evidence="2">Uncharacterized protein</fullName>
    </submittedName>
</protein>
<evidence type="ECO:0000313" key="2">
    <source>
        <dbReference type="EMBL" id="EGT51122.1"/>
    </source>
</evidence>
<dbReference type="Proteomes" id="UP000008068">
    <property type="component" value="Unassembled WGS sequence"/>
</dbReference>
<feature type="compositionally biased region" description="Low complexity" evidence="1">
    <location>
        <begin position="46"/>
        <end position="64"/>
    </location>
</feature>
<name>G0PCH2_CAEBE</name>
<dbReference type="HOGENOM" id="CLU_2294165_0_0_1"/>
<dbReference type="AlphaFoldDB" id="G0PCH2"/>
<sequence>MTAMREARGDSASADPLNGTRGKANVNDRKFAFLNQITRPDYRSLPTSAATSQSSVPSTPVTIPLKTNGTEQIIFREKFENSGLCARRDTSRNFHEEVIPM</sequence>
<dbReference type="eggNOG" id="ENOG502THBY">
    <property type="taxonomic scope" value="Eukaryota"/>
</dbReference>
<reference evidence="3" key="1">
    <citation type="submission" date="2011-07" db="EMBL/GenBank/DDBJ databases">
        <authorList>
            <consortium name="Caenorhabditis brenneri Sequencing and Analysis Consortium"/>
            <person name="Wilson R.K."/>
        </authorList>
    </citation>
    <scope>NUCLEOTIDE SEQUENCE [LARGE SCALE GENOMIC DNA]</scope>
    <source>
        <strain evidence="3">PB2801</strain>
    </source>
</reference>
<dbReference type="InParanoid" id="G0PCH2"/>
<evidence type="ECO:0000313" key="3">
    <source>
        <dbReference type="Proteomes" id="UP000008068"/>
    </source>
</evidence>
<proteinExistence type="predicted"/>
<gene>
    <name evidence="2" type="ORF">CAEBREN_30938</name>
</gene>
<keyword evidence="3" id="KW-1185">Reference proteome</keyword>
<evidence type="ECO:0000256" key="1">
    <source>
        <dbReference type="SAM" id="MobiDB-lite"/>
    </source>
</evidence>